<gene>
    <name evidence="12" type="ORF">ILEXP_LOCUS48452</name>
</gene>
<dbReference type="SUPFAM" id="SSF48264">
    <property type="entry name" value="Cytochrome P450"/>
    <property type="match status" value="1"/>
</dbReference>
<dbReference type="Proteomes" id="UP001642360">
    <property type="component" value="Unassembled WGS sequence"/>
</dbReference>
<organism evidence="12 13">
    <name type="scientific">Ilex paraguariensis</name>
    <name type="common">yerba mate</name>
    <dbReference type="NCBI Taxonomy" id="185542"/>
    <lineage>
        <taxon>Eukaryota</taxon>
        <taxon>Viridiplantae</taxon>
        <taxon>Streptophyta</taxon>
        <taxon>Embryophyta</taxon>
        <taxon>Tracheophyta</taxon>
        <taxon>Spermatophyta</taxon>
        <taxon>Magnoliopsida</taxon>
        <taxon>eudicotyledons</taxon>
        <taxon>Gunneridae</taxon>
        <taxon>Pentapetalae</taxon>
        <taxon>asterids</taxon>
        <taxon>campanulids</taxon>
        <taxon>Aquifoliales</taxon>
        <taxon>Aquifoliaceae</taxon>
        <taxon>Ilex</taxon>
    </lineage>
</organism>
<keyword evidence="6" id="KW-1133">Transmembrane helix</keyword>
<comment type="subcellular location">
    <subcellularLocation>
        <location evidence="1">Membrane</location>
    </subcellularLocation>
</comment>
<evidence type="ECO:0000256" key="1">
    <source>
        <dbReference type="ARBA" id="ARBA00004370"/>
    </source>
</evidence>
<sequence>MNLEMIQLILVLILISLLKFIHKIIWVPLRIQNHFRKQGIGGPSYCPISGNTAEMRRHMTAAAYSSPIPFNHDIVHRVIPHYYNWSRVYGKTFVYWFGSKPSLAIAEPDMIREVLLNISGSIEKVGLDPLFKLLFGGGLADLSGEKWVVHRRITSQAFNMERIKGWMPEIVASTMQMLDKWEEERGGREEWEVEVHKELHNLAAEVISRTAFGSSFEEGKRIFKLQEQQTSLVLEALRSGYIPGFRFLPTKKNRMMWRLERDTRDSIRMLIESSSKTRYKSNENSKKLITLLMSAYKNENGEEEKLSIEEIIDECKTFYFAGKETTANLLTWALLLLALHQEWQTKARAEVLRICGDNELPTAENLMDFKIVGMILKEALRLYPPIVLLARQNCRNVKLGVLNLPANTLLLLPLAAIHHATEIWGEDANEFNPMRFAEPRNHLASFLPFALGSRNCVGQNLAMVEAKIVLVMIIKHYSFAVSHSYVHAPLAVIAVQPQYGAQIIFRKY</sequence>
<evidence type="ECO:0008006" key="14">
    <source>
        <dbReference type="Google" id="ProtNLM"/>
    </source>
</evidence>
<keyword evidence="9" id="KW-0503">Monooxygenase</keyword>
<evidence type="ECO:0000256" key="8">
    <source>
        <dbReference type="ARBA" id="ARBA00023004"/>
    </source>
</evidence>
<keyword evidence="7" id="KW-0560">Oxidoreductase</keyword>
<evidence type="ECO:0000256" key="6">
    <source>
        <dbReference type="ARBA" id="ARBA00022989"/>
    </source>
</evidence>
<dbReference type="PRINTS" id="PR00463">
    <property type="entry name" value="EP450I"/>
</dbReference>
<accession>A0ABC8U9V2</accession>
<keyword evidence="10" id="KW-0472">Membrane</keyword>
<evidence type="ECO:0000256" key="7">
    <source>
        <dbReference type="ARBA" id="ARBA00023002"/>
    </source>
</evidence>
<comment type="cofactor">
    <cofactor evidence="11">
        <name>heme</name>
        <dbReference type="ChEBI" id="CHEBI:30413"/>
    </cofactor>
</comment>
<keyword evidence="4" id="KW-0812">Transmembrane</keyword>
<dbReference type="InterPro" id="IPR036396">
    <property type="entry name" value="Cyt_P450_sf"/>
</dbReference>
<dbReference type="GO" id="GO:0046872">
    <property type="term" value="F:metal ion binding"/>
    <property type="evidence" value="ECO:0007669"/>
    <property type="project" value="UniProtKB-KW"/>
</dbReference>
<name>A0ABC8U9V2_9AQUA</name>
<evidence type="ECO:0000256" key="10">
    <source>
        <dbReference type="ARBA" id="ARBA00023136"/>
    </source>
</evidence>
<dbReference type="EMBL" id="CAUOFW020007279">
    <property type="protein sequence ID" value="CAK9178540.1"/>
    <property type="molecule type" value="Genomic_DNA"/>
</dbReference>
<keyword evidence="13" id="KW-1185">Reference proteome</keyword>
<evidence type="ECO:0000256" key="5">
    <source>
        <dbReference type="ARBA" id="ARBA00022723"/>
    </source>
</evidence>
<evidence type="ECO:0000313" key="13">
    <source>
        <dbReference type="Proteomes" id="UP001642360"/>
    </source>
</evidence>
<dbReference type="InterPro" id="IPR001128">
    <property type="entry name" value="Cyt_P450"/>
</dbReference>
<reference evidence="12 13" key="1">
    <citation type="submission" date="2024-02" db="EMBL/GenBank/DDBJ databases">
        <authorList>
            <person name="Vignale AGUSTIN F."/>
            <person name="Sosa J E."/>
            <person name="Modenutti C."/>
        </authorList>
    </citation>
    <scope>NUCLEOTIDE SEQUENCE [LARGE SCALE GENOMIC DNA]</scope>
</reference>
<evidence type="ECO:0000313" key="12">
    <source>
        <dbReference type="EMBL" id="CAK9178540.1"/>
    </source>
</evidence>
<dbReference type="Pfam" id="PF00067">
    <property type="entry name" value="p450"/>
    <property type="match status" value="1"/>
</dbReference>
<dbReference type="GO" id="GO:0016020">
    <property type="term" value="C:membrane"/>
    <property type="evidence" value="ECO:0007669"/>
    <property type="project" value="UniProtKB-SubCell"/>
</dbReference>
<evidence type="ECO:0000256" key="2">
    <source>
        <dbReference type="ARBA" id="ARBA00010617"/>
    </source>
</evidence>
<dbReference type="PRINTS" id="PR00385">
    <property type="entry name" value="P450"/>
</dbReference>
<evidence type="ECO:0000256" key="11">
    <source>
        <dbReference type="PIRSR" id="PIRSR602401-1"/>
    </source>
</evidence>
<keyword evidence="8 11" id="KW-0408">Iron</keyword>
<dbReference type="AlphaFoldDB" id="A0ABC8U9V2"/>
<proteinExistence type="inferred from homology"/>
<dbReference type="InterPro" id="IPR002401">
    <property type="entry name" value="Cyt_P450_E_grp-I"/>
</dbReference>
<feature type="binding site" description="axial binding residue" evidence="11">
    <location>
        <position position="456"/>
    </location>
    <ligand>
        <name>heme</name>
        <dbReference type="ChEBI" id="CHEBI:30413"/>
    </ligand>
    <ligandPart>
        <name>Fe</name>
        <dbReference type="ChEBI" id="CHEBI:18248"/>
    </ligandPart>
</feature>
<evidence type="ECO:0000256" key="3">
    <source>
        <dbReference type="ARBA" id="ARBA00022617"/>
    </source>
</evidence>
<keyword evidence="3 11" id="KW-0349">Heme</keyword>
<evidence type="ECO:0000256" key="4">
    <source>
        <dbReference type="ARBA" id="ARBA00022692"/>
    </source>
</evidence>
<dbReference type="PANTHER" id="PTHR24282:SF211">
    <property type="entry name" value="CYTOCHROME P450-RELATED"/>
    <property type="match status" value="1"/>
</dbReference>
<protein>
    <recommendedName>
        <fullName evidence="14">Cytochrome P450</fullName>
    </recommendedName>
</protein>
<dbReference type="PANTHER" id="PTHR24282">
    <property type="entry name" value="CYTOCHROME P450 FAMILY MEMBER"/>
    <property type="match status" value="1"/>
</dbReference>
<comment type="similarity">
    <text evidence="2">Belongs to the cytochrome P450 family.</text>
</comment>
<keyword evidence="5 11" id="KW-0479">Metal-binding</keyword>
<evidence type="ECO:0000256" key="9">
    <source>
        <dbReference type="ARBA" id="ARBA00023033"/>
    </source>
</evidence>
<dbReference type="Gene3D" id="1.10.630.10">
    <property type="entry name" value="Cytochrome P450"/>
    <property type="match status" value="1"/>
</dbReference>
<dbReference type="GO" id="GO:0004497">
    <property type="term" value="F:monooxygenase activity"/>
    <property type="evidence" value="ECO:0007669"/>
    <property type="project" value="UniProtKB-KW"/>
</dbReference>
<comment type="caution">
    <text evidence="12">The sequence shown here is derived from an EMBL/GenBank/DDBJ whole genome shotgun (WGS) entry which is preliminary data.</text>
</comment>
<dbReference type="InterPro" id="IPR050665">
    <property type="entry name" value="Cytochrome_P450_Monooxygen"/>
</dbReference>